<dbReference type="CDD" id="cd00995">
    <property type="entry name" value="PBP2_NikA_DppA_OppA_like"/>
    <property type="match status" value="1"/>
</dbReference>
<keyword evidence="6" id="KW-1185">Reference proteome</keyword>
<dbReference type="PANTHER" id="PTHR30290:SF9">
    <property type="entry name" value="OLIGOPEPTIDE-BINDING PROTEIN APPA"/>
    <property type="match status" value="1"/>
</dbReference>
<dbReference type="InterPro" id="IPR000914">
    <property type="entry name" value="SBP_5_dom"/>
</dbReference>
<reference evidence="5 6" key="1">
    <citation type="submission" date="2021-01" db="EMBL/GenBank/DDBJ databases">
        <title>Genomic Encyclopedia of Type Strains, Phase IV (KMG-IV): sequencing the most valuable type-strain genomes for metagenomic binning, comparative biology and taxonomic classification.</title>
        <authorList>
            <person name="Goeker M."/>
        </authorList>
    </citation>
    <scope>NUCLEOTIDE SEQUENCE [LARGE SCALE GENOMIC DNA]</scope>
    <source>
        <strain evidence="5 6">DSM 23711</strain>
    </source>
</reference>
<dbReference type="InterPro" id="IPR039424">
    <property type="entry name" value="SBP_5"/>
</dbReference>
<dbReference type="Gene3D" id="3.40.190.10">
    <property type="entry name" value="Periplasmic binding protein-like II"/>
    <property type="match status" value="1"/>
</dbReference>
<evidence type="ECO:0000259" key="4">
    <source>
        <dbReference type="Pfam" id="PF00496"/>
    </source>
</evidence>
<evidence type="ECO:0000256" key="1">
    <source>
        <dbReference type="ARBA" id="ARBA00005695"/>
    </source>
</evidence>
<keyword evidence="2" id="KW-0813">Transport</keyword>
<name>A0ABS2N4H4_9BACI</name>
<organism evidence="5 6">
    <name type="scientific">Aquibacillus albus</name>
    <dbReference type="NCBI Taxonomy" id="1168171"/>
    <lineage>
        <taxon>Bacteria</taxon>
        <taxon>Bacillati</taxon>
        <taxon>Bacillota</taxon>
        <taxon>Bacilli</taxon>
        <taxon>Bacillales</taxon>
        <taxon>Bacillaceae</taxon>
        <taxon>Aquibacillus</taxon>
    </lineage>
</organism>
<dbReference type="SUPFAM" id="SSF53850">
    <property type="entry name" value="Periplasmic binding protein-like II"/>
    <property type="match status" value="1"/>
</dbReference>
<dbReference type="InterPro" id="IPR030678">
    <property type="entry name" value="Peptide/Ni-bd"/>
</dbReference>
<evidence type="ECO:0000313" key="5">
    <source>
        <dbReference type="EMBL" id="MBM7573040.1"/>
    </source>
</evidence>
<sequence>MTNLGFPAEQTSSVPRLFVDPVLQSLARYDKEGKLSPLLATSWETDAEAMTITYELREGVQFHDGTDFNAETAKWNIEKYIEVQRPETASIDSMEVLDDHTLKLNLKEWNSSALDSISFFVQMISPTAYEENGKEWAIGNPVGTGPFVFDNWERSVSISYVRNEDYWEEGKPYLDKIVMSQMMDEMTAVSSLRAGEIDGMDIDDSNLIKELDASGNFNLVLHDNGIGSVGQGLIGNSSDPDSPFSNVKVRKALGYAIDVEALNKTINQGYAVATNQWGVPGSFAYNPDVKGYPYNPEKAKELLKEAGYPNGFSTKFYSEPKHANTSAAIQNYLAQVGIDVEVVTTDSAKIQEFYGSTWDGLIYWWHTAQGDLPLYMGRHLNRDAVFYAGGMIHPEKVLNLLNEAKLAKDRDEKQRISYEIQKSVFDEYAIGLPMFIPSAVFAKNPNVHDDGFHKTNLSSWTPENAWIEE</sequence>
<dbReference type="EMBL" id="JAFBDR010000025">
    <property type="protein sequence ID" value="MBM7573040.1"/>
    <property type="molecule type" value="Genomic_DNA"/>
</dbReference>
<comment type="caution">
    <text evidence="5">The sequence shown here is derived from an EMBL/GenBank/DDBJ whole genome shotgun (WGS) entry which is preliminary data.</text>
</comment>
<dbReference type="PANTHER" id="PTHR30290">
    <property type="entry name" value="PERIPLASMIC BINDING COMPONENT OF ABC TRANSPORTER"/>
    <property type="match status" value="1"/>
</dbReference>
<evidence type="ECO:0000313" key="6">
    <source>
        <dbReference type="Proteomes" id="UP001296943"/>
    </source>
</evidence>
<gene>
    <name evidence="5" type="ORF">JOC48_003588</name>
</gene>
<dbReference type="Pfam" id="PF00496">
    <property type="entry name" value="SBP_bac_5"/>
    <property type="match status" value="1"/>
</dbReference>
<evidence type="ECO:0000256" key="3">
    <source>
        <dbReference type="ARBA" id="ARBA00022729"/>
    </source>
</evidence>
<feature type="domain" description="Solute-binding protein family 5" evidence="4">
    <location>
        <begin position="34"/>
        <end position="376"/>
    </location>
</feature>
<dbReference type="PIRSF" id="PIRSF002741">
    <property type="entry name" value="MppA"/>
    <property type="match status" value="1"/>
</dbReference>
<dbReference type="Gene3D" id="3.10.105.10">
    <property type="entry name" value="Dipeptide-binding Protein, Domain 3"/>
    <property type="match status" value="1"/>
</dbReference>
<accession>A0ABS2N4H4</accession>
<evidence type="ECO:0000256" key="2">
    <source>
        <dbReference type="ARBA" id="ARBA00022448"/>
    </source>
</evidence>
<keyword evidence="3" id="KW-0732">Signal</keyword>
<comment type="similarity">
    <text evidence="1">Belongs to the bacterial solute-binding protein 5 family.</text>
</comment>
<dbReference type="Gene3D" id="3.90.76.10">
    <property type="entry name" value="Dipeptide-binding Protein, Domain 1"/>
    <property type="match status" value="1"/>
</dbReference>
<dbReference type="Proteomes" id="UP001296943">
    <property type="component" value="Unassembled WGS sequence"/>
</dbReference>
<protein>
    <submittedName>
        <fullName evidence="5">Peptide/nickel transport system substrate-binding protein</fullName>
    </submittedName>
</protein>
<proteinExistence type="inferred from homology"/>